<dbReference type="Gene3D" id="2.160.20.10">
    <property type="entry name" value="Single-stranded right-handed beta-helix, Pectin lyase-like"/>
    <property type="match status" value="3"/>
</dbReference>
<keyword evidence="6" id="KW-0472">Membrane</keyword>
<evidence type="ECO:0000256" key="2">
    <source>
        <dbReference type="ARBA" id="ARBA00004442"/>
    </source>
</evidence>
<keyword evidence="7" id="KW-0998">Cell outer membrane</keyword>
<dbReference type="GO" id="GO:0005576">
    <property type="term" value="C:extracellular region"/>
    <property type="evidence" value="ECO:0007669"/>
    <property type="project" value="UniProtKB-SubCell"/>
</dbReference>
<reference evidence="9" key="1">
    <citation type="submission" date="2020-10" db="EMBL/GenBank/DDBJ databases">
        <title>Dehalococcoides mccartyi of a TCE/Cr reducing biochatode.</title>
        <authorList>
            <person name="Matturro B."/>
        </authorList>
    </citation>
    <scope>NUCLEOTIDE SEQUENCE</scope>
    <source>
        <strain evidence="9">Bin4</strain>
    </source>
</reference>
<dbReference type="EMBL" id="JADIIN010000067">
    <property type="protein sequence ID" value="MBF4469425.1"/>
    <property type="molecule type" value="Genomic_DNA"/>
</dbReference>
<evidence type="ECO:0000256" key="4">
    <source>
        <dbReference type="ARBA" id="ARBA00022525"/>
    </source>
</evidence>
<evidence type="ECO:0000256" key="3">
    <source>
        <dbReference type="ARBA" id="ARBA00004613"/>
    </source>
</evidence>
<gene>
    <name evidence="9" type="ORF">ISP01_08495</name>
</gene>
<proteinExistence type="predicted"/>
<evidence type="ECO:0000256" key="5">
    <source>
        <dbReference type="ARBA" id="ARBA00022729"/>
    </source>
</evidence>
<dbReference type="PANTHER" id="PTHR11319:SF35">
    <property type="entry name" value="OUTER MEMBRANE PROTEIN PMPC-RELATED"/>
    <property type="match status" value="1"/>
</dbReference>
<feature type="region of interest" description="Disordered" evidence="8">
    <location>
        <begin position="1463"/>
        <end position="1483"/>
    </location>
</feature>
<evidence type="ECO:0000313" key="9">
    <source>
        <dbReference type="EMBL" id="MBF4469425.1"/>
    </source>
</evidence>
<evidence type="ECO:0000256" key="8">
    <source>
        <dbReference type="SAM" id="MobiDB-lite"/>
    </source>
</evidence>
<dbReference type="InterPro" id="IPR011050">
    <property type="entry name" value="Pectin_lyase_fold/virulence"/>
</dbReference>
<comment type="caution">
    <text evidence="9">The sequence shown here is derived from an EMBL/GenBank/DDBJ whole genome shotgun (WGS) entry which is preliminary data.</text>
</comment>
<dbReference type="SUPFAM" id="SSF51126">
    <property type="entry name" value="Pectin lyase-like"/>
    <property type="match status" value="3"/>
</dbReference>
<protein>
    <recommendedName>
        <fullName evidence="11">Adhesin-like protein</fullName>
    </recommendedName>
</protein>
<keyword evidence="5" id="KW-0732">Signal</keyword>
<dbReference type="PANTHER" id="PTHR11319">
    <property type="entry name" value="G PROTEIN-COUPLED RECEPTOR-RELATED"/>
    <property type="match status" value="1"/>
</dbReference>
<keyword evidence="4" id="KW-0964">Secreted</keyword>
<accession>A0A843AK36</accession>
<dbReference type="InterPro" id="IPR012334">
    <property type="entry name" value="Pectin_lyas_fold"/>
</dbReference>
<comment type="subcellular location">
    <subcellularLocation>
        <location evidence="1">Cell envelope</location>
    </subcellularLocation>
    <subcellularLocation>
        <location evidence="2">Cell outer membrane</location>
    </subcellularLocation>
    <subcellularLocation>
        <location evidence="3">Secreted</location>
    </subcellularLocation>
</comment>
<dbReference type="NCBIfam" id="TIGR01376">
    <property type="entry name" value="POMP_repeat"/>
    <property type="match status" value="1"/>
</dbReference>
<evidence type="ECO:0000313" key="10">
    <source>
        <dbReference type="Proteomes" id="UP000658733"/>
    </source>
</evidence>
<dbReference type="Proteomes" id="UP000658733">
    <property type="component" value="Unassembled WGS sequence"/>
</dbReference>
<dbReference type="InterPro" id="IPR013783">
    <property type="entry name" value="Ig-like_fold"/>
</dbReference>
<dbReference type="SMART" id="SM00710">
    <property type="entry name" value="PbH1"/>
    <property type="match status" value="14"/>
</dbReference>
<dbReference type="InterPro" id="IPR003368">
    <property type="entry name" value="POMP_repeat"/>
</dbReference>
<dbReference type="InterPro" id="IPR006626">
    <property type="entry name" value="PbH1"/>
</dbReference>
<sequence>MKLKFVIISLLLLMFLSLGAVSAASSDIYVSTNGSDTNSGQNGSPYVTIDKAINSSSENDNVKIHLSEGNFTGNGNVNLIIDKNHTGGGSLTIIGAGINKTFIDGLNSYNIFNIGGYSNISLINITFINGNSSNGGAISFNGTLTIDSCSFDNNLATTRGGAIYSPGVGGEILTIRNSFFNNNNATRDGGAIYAYALANITNSFFVNNYAGYSGGSVYISGSPTNYSSIRNCNFSNSTAGRDGGSLYITYGSIVNNTFENSKTTGTSTSYGGGAICGGNIYLENNNMILCSAASDRGNSIKANGPVNNTIVTINDKNVTNPSFTLTATVTDDKGNLIDGNSITFYVNSTLLGNGDVINGEATLNVNEVLNNGHYVINGSSSYYPNIVNGNLNVNLNIVPSVYYVSPDGDDTNGNGSIDAPFKTLKKAIDAGFANGGYVTVYLLDGVYSGEVNLNLTLGDYLGNLDIIGLNYNKTIFDGNGAGLLFNFGLNLRVNLVNLTVRNFNNSTVSGAIISSNGTNIGGSNPKYKKVSIQDCIFENNILGRNGAVVKLISGSVDNSQFINNSGTSLYIATGSSTDDLVLVNNSKFINNYINVTSPSNGVLYLGNYIILQNCIFINNSVYSNQGVVYFNSNVGETRNNQFINNSNRYNGGTIVTGRSKLSNNDIFENNNATNIISTSGTFINATFDNNNASNIVSGSGTFINGTFKNNVLNANKAIFYLTSGQLSINGCNFTNNNNDTTILISNGALNNVNLKFISYNSTSLVNNSLKVILELEGFVINGGNINFYLNGTFLGSAPIINNIAEIKNIAGFNKGIYQITGNSTNLVGPISQNGILNISANTDDSLVIYVGENGSDIDGNGSIDNPFATIQKAIDTGVLSTLNLTVFILPGTIKGLGNVNLTLPNYLNLTITGTYNKSIIDGEAVNWIFATSTLYDDLLITFSNLKIKNAKGINATSATSNFAGIIRIGNITLIDKCIFENNNGVSVSLESNGKLIINNSIFRANYGTNYGTCVFAPYATANLKIYNTIFENNTVGIGGAAVSINGLNDTIISGCTFKDLIVLNNLNFSSGGHGAILFRGSTANKVISILNCNFTNNTLDFHHTWDSGQTAIRPTINLINCIFNSSGGITGGSGNSAYYEALWKVINSSFINMKCDAIFRTENPAGTGLNTVDFMYLSFISAPGSIIQGCLFENTTGVIFGGSLNITDCVILNQVTLMKAWSNAHVTMDLNNNYWGFNNPYDMFIKIQQYGNNQYNVVTNLDYWIVPKLIADGKGGLSQEIKLIYTLVDDEGNFYNYDYSNMPIPLQKFNLLASDGTLSEYSGSLSTSNFTIIFSNNKYGNYTITATFENGLVLSLDVELYQKRTNTTLNLSKLIGGNASVVEIIATVIDADTGELINDGIVEIFASGVSIANVTLSNGKAIFNWTVSGSNGPCEIFANYLGSETYISSSAAEIFTINTTNTNQTNNTNNTNGTNNTGNNTNGSTIKKDSKLYLSNFKGFYGKTTVLKAILKDTSGKAIVGKYVKFYVNNKYVGQAKTNSQGLASLNYKVASTGSLAVKTTFASDNSYKSSSVSSKLSVPKLSKVKIKNSYAVKGKKITFKTLLANSGPDKSSLVISYKLPKGVKLLKRSLTNGLIKYNKKAGILSWTVKNLKLSKSKSALLTVSLSAKKGNYYIKNSVKKSAGSLVSGNNALKNIKVK</sequence>
<dbReference type="Gene3D" id="2.60.40.10">
    <property type="entry name" value="Immunoglobulins"/>
    <property type="match status" value="2"/>
</dbReference>
<name>A0A843AK36_METAZ</name>
<evidence type="ECO:0000256" key="7">
    <source>
        <dbReference type="ARBA" id="ARBA00023237"/>
    </source>
</evidence>
<evidence type="ECO:0000256" key="1">
    <source>
        <dbReference type="ARBA" id="ARBA00004196"/>
    </source>
</evidence>
<evidence type="ECO:0008006" key="11">
    <source>
        <dbReference type="Google" id="ProtNLM"/>
    </source>
</evidence>
<dbReference type="RefSeq" id="WP_278523913.1">
    <property type="nucleotide sequence ID" value="NZ_JADIIN010000067.1"/>
</dbReference>
<organism evidence="9 10">
    <name type="scientific">Methanobrevibacter arboriphilus</name>
    <dbReference type="NCBI Taxonomy" id="39441"/>
    <lineage>
        <taxon>Archaea</taxon>
        <taxon>Methanobacteriati</taxon>
        <taxon>Methanobacteriota</taxon>
        <taxon>Methanomada group</taxon>
        <taxon>Methanobacteria</taxon>
        <taxon>Methanobacteriales</taxon>
        <taxon>Methanobacteriaceae</taxon>
        <taxon>Methanobrevibacter</taxon>
    </lineage>
</organism>
<evidence type="ECO:0000256" key="6">
    <source>
        <dbReference type="ARBA" id="ARBA00023136"/>
    </source>
</evidence>